<comment type="caution">
    <text evidence="2">The sequence shown here is derived from an EMBL/GenBank/DDBJ whole genome shotgun (WGS) entry which is preliminary data.</text>
</comment>
<proteinExistence type="predicted"/>
<dbReference type="AlphaFoldDB" id="A0A8J5UYC4"/>
<dbReference type="OrthoDB" id="7699360at2759"/>
<evidence type="ECO:0000256" key="1">
    <source>
        <dbReference type="SAM" id="MobiDB-lite"/>
    </source>
</evidence>
<name>A0A8J5UYC4_9HYME</name>
<feature type="region of interest" description="Disordered" evidence="1">
    <location>
        <begin position="1"/>
        <end position="20"/>
    </location>
</feature>
<protein>
    <submittedName>
        <fullName evidence="2">Uncharacterized protein</fullName>
    </submittedName>
</protein>
<organism evidence="2 3">
    <name type="scientific">Cotesia typhae</name>
    <dbReference type="NCBI Taxonomy" id="2053667"/>
    <lineage>
        <taxon>Eukaryota</taxon>
        <taxon>Metazoa</taxon>
        <taxon>Ecdysozoa</taxon>
        <taxon>Arthropoda</taxon>
        <taxon>Hexapoda</taxon>
        <taxon>Insecta</taxon>
        <taxon>Pterygota</taxon>
        <taxon>Neoptera</taxon>
        <taxon>Endopterygota</taxon>
        <taxon>Hymenoptera</taxon>
        <taxon>Apocrita</taxon>
        <taxon>Ichneumonoidea</taxon>
        <taxon>Braconidae</taxon>
        <taxon>Microgastrinae</taxon>
        <taxon>Cotesia</taxon>
    </lineage>
</organism>
<accession>A0A8J5UYC4</accession>
<keyword evidence="3" id="KW-1185">Reference proteome</keyword>
<reference evidence="2" key="1">
    <citation type="submission" date="2020-03" db="EMBL/GenBank/DDBJ databases">
        <authorList>
            <person name="Chebbi M.A."/>
            <person name="Drezen J.M."/>
        </authorList>
    </citation>
    <scope>NUCLEOTIDE SEQUENCE</scope>
    <source>
        <tissue evidence="2">Whole body</tissue>
    </source>
</reference>
<gene>
    <name evidence="2" type="ORF">G9C98_007094</name>
</gene>
<evidence type="ECO:0000313" key="3">
    <source>
        <dbReference type="Proteomes" id="UP000729913"/>
    </source>
</evidence>
<reference evidence="2" key="2">
    <citation type="submission" date="2021-04" db="EMBL/GenBank/DDBJ databases">
        <title>Genome-wide patterns of bracovirus chromosomal integration into multiple host tissues during parasitism.</title>
        <authorList>
            <person name="Chebbi M.A.C."/>
        </authorList>
    </citation>
    <scope>NUCLEOTIDE SEQUENCE</scope>
    <source>
        <tissue evidence="2">Whole body</tissue>
    </source>
</reference>
<dbReference type="EMBL" id="JAAOIC020000006">
    <property type="protein sequence ID" value="KAG8041790.1"/>
    <property type="molecule type" value="Genomic_DNA"/>
</dbReference>
<sequence>MQMPTVTGHTNHRGISGKDAGRIGDEMKHAACVVAVSRLRGPAFNPWCPPVATSPCTPFPVILSTSSLRKRLEEISRGFLNTCSILWMNKAFLGRSNMINQLTTQLNTVKDIIYAKSRVKEVYAQTCVLLGQQGMRDCELFGLAILSVVWMCCGQNASEWTSEITFLSVVVVALQQLLSFSSECPFSLFVPPQHHLLPLHSRSRIPGTPISITGAHSLSMCVQGTIHAGVSNKTREPQHAN</sequence>
<dbReference type="Proteomes" id="UP000729913">
    <property type="component" value="Unassembled WGS sequence"/>
</dbReference>
<evidence type="ECO:0000313" key="2">
    <source>
        <dbReference type="EMBL" id="KAG8041790.1"/>
    </source>
</evidence>